<evidence type="ECO:0000259" key="1">
    <source>
        <dbReference type="PROSITE" id="PS51918"/>
    </source>
</evidence>
<dbReference type="SFLD" id="SFLDS00029">
    <property type="entry name" value="Radical_SAM"/>
    <property type="match status" value="1"/>
</dbReference>
<dbReference type="AlphaFoldDB" id="A0A381TX51"/>
<dbReference type="PROSITE" id="PS51918">
    <property type="entry name" value="RADICAL_SAM"/>
    <property type="match status" value="1"/>
</dbReference>
<dbReference type="GO" id="GO:0003824">
    <property type="term" value="F:catalytic activity"/>
    <property type="evidence" value="ECO:0007669"/>
    <property type="project" value="InterPro"/>
</dbReference>
<feature type="domain" description="Radical SAM core" evidence="1">
    <location>
        <begin position="235"/>
        <end position="466"/>
    </location>
</feature>
<name>A0A381TX51_9ZZZZ</name>
<dbReference type="SMART" id="SM00729">
    <property type="entry name" value="Elp3"/>
    <property type="match status" value="1"/>
</dbReference>
<dbReference type="PANTHER" id="PTHR42731">
    <property type="entry name" value="SLL1084 PROTEIN"/>
    <property type="match status" value="1"/>
</dbReference>
<accession>A0A381TX51</accession>
<dbReference type="InterPro" id="IPR023404">
    <property type="entry name" value="rSAM_horseshoe"/>
</dbReference>
<dbReference type="SFLD" id="SFLDG01082">
    <property type="entry name" value="B12-binding_domain_containing"/>
    <property type="match status" value="1"/>
</dbReference>
<dbReference type="CDD" id="cd01335">
    <property type="entry name" value="Radical_SAM"/>
    <property type="match status" value="1"/>
</dbReference>
<dbReference type="EMBL" id="UINC01005243">
    <property type="protein sequence ID" value="SVA20058.1"/>
    <property type="molecule type" value="Genomic_DNA"/>
</dbReference>
<proteinExistence type="predicted"/>
<dbReference type="PANTHER" id="PTHR42731:SF5">
    <property type="entry name" value="RADICAL SAM DOMAIN PROTEIN"/>
    <property type="match status" value="1"/>
</dbReference>
<dbReference type="GO" id="GO:0051536">
    <property type="term" value="F:iron-sulfur cluster binding"/>
    <property type="evidence" value="ECO:0007669"/>
    <property type="project" value="InterPro"/>
</dbReference>
<dbReference type="InterPro" id="IPR058240">
    <property type="entry name" value="rSAM_sf"/>
</dbReference>
<dbReference type="InterPro" id="IPR007197">
    <property type="entry name" value="rSAM"/>
</dbReference>
<dbReference type="InterPro" id="IPR045784">
    <property type="entry name" value="Radical_SAM_N2"/>
</dbReference>
<organism evidence="2">
    <name type="scientific">marine metagenome</name>
    <dbReference type="NCBI Taxonomy" id="408172"/>
    <lineage>
        <taxon>unclassified sequences</taxon>
        <taxon>metagenomes</taxon>
        <taxon>ecological metagenomes</taxon>
    </lineage>
</organism>
<reference evidence="2" key="1">
    <citation type="submission" date="2018-05" db="EMBL/GenBank/DDBJ databases">
        <authorList>
            <person name="Lanie J.A."/>
            <person name="Ng W.-L."/>
            <person name="Kazmierczak K.M."/>
            <person name="Andrzejewski T.M."/>
            <person name="Davidsen T.M."/>
            <person name="Wayne K.J."/>
            <person name="Tettelin H."/>
            <person name="Glass J.I."/>
            <person name="Rusch D."/>
            <person name="Podicherti R."/>
            <person name="Tsui H.-C.T."/>
            <person name="Winkler M.E."/>
        </authorList>
    </citation>
    <scope>NUCLEOTIDE SEQUENCE</scope>
</reference>
<protein>
    <recommendedName>
        <fullName evidence="1">Radical SAM core domain-containing protein</fullName>
    </recommendedName>
</protein>
<dbReference type="SUPFAM" id="SSF102114">
    <property type="entry name" value="Radical SAM enzymes"/>
    <property type="match status" value="1"/>
</dbReference>
<dbReference type="Pfam" id="PF19864">
    <property type="entry name" value="Radical_SAM_N2"/>
    <property type="match status" value="1"/>
</dbReference>
<gene>
    <name evidence="2" type="ORF">METZ01_LOCUS72912</name>
</gene>
<dbReference type="Gene3D" id="3.80.30.20">
    <property type="entry name" value="tm_1862 like domain"/>
    <property type="match status" value="1"/>
</dbReference>
<dbReference type="Pfam" id="PF04055">
    <property type="entry name" value="Radical_SAM"/>
    <property type="match status" value="1"/>
</dbReference>
<dbReference type="InterPro" id="IPR006638">
    <property type="entry name" value="Elp3/MiaA/NifB-like_rSAM"/>
</dbReference>
<sequence length="572" mass="64251">MIETDSTHQIDTPAFCADSVRVLLVYPNSKDVALANLGFQRVHTLLNQISGVECDHYSLPVGWSSDVPELDPSSMLSHEWEWPLDRFDVIAFSISFEPDYLNAALILKYFGIPLERKERSALHPLVLAGGSAIFINPEPLADCIDAFFIGEGEGLAEPFFKLFSENEFSDARELLEPAAKIPGIYVPQFYHQEYQGNSMVAFKAKPEVFERVERRWVKEGSSDLCTHSVLHDAVSTFKDMSLMEVTRGCIWACRFCTAGFIYRPPRLPDLNLTYRSLENVLAGQGKSVSTVGLVGPSVTDHPEILSLARKIVEDGKKLSFSSLRMETLTDELVDLIQKSGQKTLTVAVDGPSERMRRVINKQATDDFIVEKCQFLTEKGILHLKIYSIIGLPGETEEDIDHFIALVERVMKTYVATCSQRGNIGQVTIGLSPLIPKPGTPFQWHPMESVQSLKKKFMKVRKALGRLPHIKLSFGSPNEAYLQTYLSRGDRRVLSFFKTYLANGHDAKKALAESSPSPDSFVYRQYEKNDVLPWDIVDHGYKNDFLWSDYQRGLKEGVTPVCDTAVCKICGIC</sequence>
<evidence type="ECO:0000313" key="2">
    <source>
        <dbReference type="EMBL" id="SVA20058.1"/>
    </source>
</evidence>